<protein>
    <submittedName>
        <fullName evidence="2">Uncharacterized protein</fullName>
    </submittedName>
</protein>
<feature type="region of interest" description="Disordered" evidence="1">
    <location>
        <begin position="54"/>
        <end position="73"/>
    </location>
</feature>
<keyword evidence="3" id="KW-1185">Reference proteome</keyword>
<sequence length="73" mass="8438">MVLFWPALFFLEGGDGPEAAQYSQMKGEYEALRKVSVQKKCMFENKTLDERVKEKVKASEEKEEKRAMSDNAM</sequence>
<gene>
    <name evidence="2" type="ORF">EOE65_03605</name>
</gene>
<organism evidence="2 3">
    <name type="scientific">Neptunomonas marina</name>
    <dbReference type="NCBI Taxonomy" id="1815562"/>
    <lineage>
        <taxon>Bacteria</taxon>
        <taxon>Pseudomonadati</taxon>
        <taxon>Pseudomonadota</taxon>
        <taxon>Gammaproteobacteria</taxon>
        <taxon>Oceanospirillales</taxon>
        <taxon>Oceanospirillaceae</taxon>
        <taxon>Neptunomonas</taxon>
    </lineage>
</organism>
<name>A0A437QE82_9GAMM</name>
<evidence type="ECO:0000313" key="2">
    <source>
        <dbReference type="EMBL" id="RVU32755.1"/>
    </source>
</evidence>
<dbReference type="RefSeq" id="WP_127692923.1">
    <property type="nucleotide sequence ID" value="NZ_SACQ01000001.1"/>
</dbReference>
<comment type="caution">
    <text evidence="2">The sequence shown here is derived from an EMBL/GenBank/DDBJ whole genome shotgun (WGS) entry which is preliminary data.</text>
</comment>
<dbReference type="AlphaFoldDB" id="A0A437QE82"/>
<evidence type="ECO:0000256" key="1">
    <source>
        <dbReference type="SAM" id="MobiDB-lite"/>
    </source>
</evidence>
<reference evidence="2 3" key="1">
    <citation type="submission" date="2019-01" db="EMBL/GenBank/DDBJ databases">
        <authorList>
            <person name="Chen W.-M."/>
        </authorList>
    </citation>
    <scope>NUCLEOTIDE SEQUENCE [LARGE SCALE GENOMIC DNA]</scope>
    <source>
        <strain evidence="2 3">HPM-16</strain>
    </source>
</reference>
<dbReference type="EMBL" id="SACQ01000001">
    <property type="protein sequence ID" value="RVU32755.1"/>
    <property type="molecule type" value="Genomic_DNA"/>
</dbReference>
<proteinExistence type="predicted"/>
<dbReference type="Proteomes" id="UP000282818">
    <property type="component" value="Unassembled WGS sequence"/>
</dbReference>
<accession>A0A437QE82</accession>
<evidence type="ECO:0000313" key="3">
    <source>
        <dbReference type="Proteomes" id="UP000282818"/>
    </source>
</evidence>